<dbReference type="Gene3D" id="2.60.120.1160">
    <property type="match status" value="1"/>
</dbReference>
<evidence type="ECO:0000313" key="2">
    <source>
        <dbReference type="EMBL" id="KAF4619078.1"/>
    </source>
</evidence>
<gene>
    <name evidence="2" type="ORF">G7Y89_g14769</name>
</gene>
<name>A0A8H4VQX4_9HELO</name>
<sequence>MEAWRLACWPERIRKVDAAGRWVEFGNDIARELKILDIEEFVEVLSHSLREERGFNICAAVAATFVAVSSAARCPLVFDGHVPSSTTLHTFDTSNSSYSPTHVKGNNLNWSSILLFPSLPTSKFDWASRSKAVEVTINNSSVFLSGGKNLQYGFRRAELVVGNGSDASNVGVKTFHWSNRQDESKGMNLSHEYMNVWHEANDYASNQFSLNAGVMLDQDKPIGTGNGSVSGIGIERTFWKVLDRKNNVIWSTSIILDEWQNWGIVVDYVKNTLQVLYSESYDPLEAVTDPVPNDNSGGGQFHVGILKKPTNTTSVVWDGYQESPIYEGQIYGGVFIEDSSRGCIST</sequence>
<reference evidence="2 3" key="1">
    <citation type="submission" date="2020-03" db="EMBL/GenBank/DDBJ databases">
        <title>Draft Genome Sequence of Cudoniella acicularis.</title>
        <authorList>
            <person name="Buettner E."/>
            <person name="Kellner H."/>
        </authorList>
    </citation>
    <scope>NUCLEOTIDE SEQUENCE [LARGE SCALE GENOMIC DNA]</scope>
    <source>
        <strain evidence="2 3">DSM 108380</strain>
    </source>
</reference>
<dbReference type="EMBL" id="JAAMPI010002044">
    <property type="protein sequence ID" value="KAF4619078.1"/>
    <property type="molecule type" value="Genomic_DNA"/>
</dbReference>
<dbReference type="PANTHER" id="PTHR34612">
    <property type="entry name" value="GH131_N DOMAIN-CONTAINING PROTEIN"/>
    <property type="match status" value="1"/>
</dbReference>
<organism evidence="2 3">
    <name type="scientific">Cudoniella acicularis</name>
    <dbReference type="NCBI Taxonomy" id="354080"/>
    <lineage>
        <taxon>Eukaryota</taxon>
        <taxon>Fungi</taxon>
        <taxon>Dikarya</taxon>
        <taxon>Ascomycota</taxon>
        <taxon>Pezizomycotina</taxon>
        <taxon>Leotiomycetes</taxon>
        <taxon>Helotiales</taxon>
        <taxon>Tricladiaceae</taxon>
        <taxon>Cudoniella</taxon>
    </lineage>
</organism>
<evidence type="ECO:0000313" key="3">
    <source>
        <dbReference type="Proteomes" id="UP000566819"/>
    </source>
</evidence>
<feature type="domain" description="Glycoside hydrolase 131 catalytic N-terminal" evidence="1">
    <location>
        <begin position="76"/>
        <end position="342"/>
    </location>
</feature>
<comment type="caution">
    <text evidence="2">The sequence shown here is derived from an EMBL/GenBank/DDBJ whole genome shotgun (WGS) entry which is preliminary data.</text>
</comment>
<dbReference type="Pfam" id="PF18271">
    <property type="entry name" value="GH131_N"/>
    <property type="match status" value="1"/>
</dbReference>
<dbReference type="AlphaFoldDB" id="A0A8H4VQX4"/>
<accession>A0A8H4VQX4</accession>
<dbReference type="Proteomes" id="UP000566819">
    <property type="component" value="Unassembled WGS sequence"/>
</dbReference>
<keyword evidence="3" id="KW-1185">Reference proteome</keyword>
<dbReference type="PANTHER" id="PTHR34612:SF4">
    <property type="entry name" value="GLYCOSIDE HYDROLASE 131 CATALYTIC N-TERMINAL DOMAIN-CONTAINING PROTEIN"/>
    <property type="match status" value="1"/>
</dbReference>
<dbReference type="OrthoDB" id="5283326at2759"/>
<protein>
    <recommendedName>
        <fullName evidence="1">Glycoside hydrolase 131 catalytic N-terminal domain-containing protein</fullName>
    </recommendedName>
</protein>
<proteinExistence type="predicted"/>
<evidence type="ECO:0000259" key="1">
    <source>
        <dbReference type="Pfam" id="PF18271"/>
    </source>
</evidence>
<dbReference type="InterPro" id="IPR041524">
    <property type="entry name" value="GH131_N"/>
</dbReference>